<evidence type="ECO:0000256" key="5">
    <source>
        <dbReference type="ARBA" id="ARBA00022786"/>
    </source>
</evidence>
<dbReference type="PANTHER" id="PTHR10953">
    <property type="entry name" value="UBIQUITIN-ACTIVATING ENZYME E1"/>
    <property type="match status" value="1"/>
</dbReference>
<dbReference type="EMBL" id="CAADRA010006471">
    <property type="protein sequence ID" value="VFT95859.1"/>
    <property type="molecule type" value="Genomic_DNA"/>
</dbReference>
<evidence type="ECO:0000313" key="10">
    <source>
        <dbReference type="EMBL" id="KAF0689430.1"/>
    </source>
</evidence>
<dbReference type="SUPFAM" id="SSF69572">
    <property type="entry name" value="Activating enzymes of the ubiquitin-like proteins"/>
    <property type="match status" value="1"/>
</dbReference>
<proteinExistence type="inferred from homology"/>
<dbReference type="GO" id="GO:0005524">
    <property type="term" value="F:ATP binding"/>
    <property type="evidence" value="ECO:0007669"/>
    <property type="project" value="UniProtKB-KW"/>
</dbReference>
<evidence type="ECO:0000256" key="8">
    <source>
        <dbReference type="SAM" id="MobiDB-lite"/>
    </source>
</evidence>
<keyword evidence="12" id="KW-1185">Reference proteome</keyword>
<dbReference type="InterPro" id="IPR000594">
    <property type="entry name" value="ThiF_NAD_FAD-bd"/>
</dbReference>
<dbReference type="GO" id="GO:0046872">
    <property type="term" value="F:metal ion binding"/>
    <property type="evidence" value="ECO:0007669"/>
    <property type="project" value="UniProtKB-KW"/>
</dbReference>
<dbReference type="InterPro" id="IPR045886">
    <property type="entry name" value="ThiF/MoeB/HesA"/>
</dbReference>
<evidence type="ECO:0000256" key="3">
    <source>
        <dbReference type="ARBA" id="ARBA00022723"/>
    </source>
</evidence>
<keyword evidence="7" id="KW-0067">ATP-binding</keyword>
<dbReference type="AlphaFoldDB" id="A0A485LDJ9"/>
<dbReference type="GO" id="GO:0005829">
    <property type="term" value="C:cytosol"/>
    <property type="evidence" value="ECO:0007669"/>
    <property type="project" value="TreeGrafter"/>
</dbReference>
<keyword evidence="6" id="KW-0862">Zinc</keyword>
<keyword evidence="5" id="KW-0833">Ubl conjugation pathway</keyword>
<dbReference type="GO" id="GO:0071566">
    <property type="term" value="F:UFM1 activating enzyme activity"/>
    <property type="evidence" value="ECO:0007669"/>
    <property type="project" value="TreeGrafter"/>
</dbReference>
<dbReference type="Pfam" id="PF00899">
    <property type="entry name" value="ThiF"/>
    <property type="match status" value="1"/>
</dbReference>
<dbReference type="InterPro" id="IPR035985">
    <property type="entry name" value="Ubiquitin-activating_enz"/>
</dbReference>
<keyword evidence="3" id="KW-0479">Metal-binding</keyword>
<keyword evidence="4" id="KW-0547">Nucleotide-binding</keyword>
<dbReference type="Proteomes" id="UP000332933">
    <property type="component" value="Unassembled WGS sequence"/>
</dbReference>
<evidence type="ECO:0000313" key="12">
    <source>
        <dbReference type="Proteomes" id="UP000332933"/>
    </source>
</evidence>
<evidence type="ECO:0000256" key="1">
    <source>
        <dbReference type="ARBA" id="ARBA00005339"/>
    </source>
</evidence>
<sequence>MGDKSHEDTLHEHVAQRVDRLRLSVTELIHGTHSNVVVDLRIAAARILKGSDHPLRPDPTGGPLEDREGPQSRMMANNDRGVIKDVDRLQDMSIVVVGLNGMGCMIAETFCRSGIGKIYLCDNTAVFKADLGRMFFQPEHVGFSRMGELDNALRLINHTVLVEQLHVDLFDTDECNELKDSLFHTPTKPHLVFLCVDDPPLTGYFNALGLECDVPVVHATMGYEGLSGHVVTSIRGKTRCLVCYRTPMLVLPRRSLPETNAPAKRALPVLPASSPALPMFESIVAGIAAHNALKHLLGFGTVSPYIRYSGLDETFETEPSVARGAPRTPPVTCSSALCRQYNDALYKHKGRK</sequence>
<dbReference type="EMBL" id="VJMH01006450">
    <property type="protein sequence ID" value="KAF0689430.1"/>
    <property type="molecule type" value="Genomic_DNA"/>
</dbReference>
<evidence type="ECO:0000313" key="11">
    <source>
        <dbReference type="EMBL" id="VFT95859.1"/>
    </source>
</evidence>
<comment type="similarity">
    <text evidence="1">Belongs to the ubiquitin-activating E1 family. UBA5 subfamily.</text>
</comment>
<dbReference type="Gene3D" id="3.40.50.720">
    <property type="entry name" value="NAD(P)-binding Rossmann-like Domain"/>
    <property type="match status" value="1"/>
</dbReference>
<protein>
    <recommendedName>
        <fullName evidence="2">Ubiquitin-like modifier-activating enzyme 5</fullName>
    </recommendedName>
</protein>
<organism evidence="11 12">
    <name type="scientific">Aphanomyces stellatus</name>
    <dbReference type="NCBI Taxonomy" id="120398"/>
    <lineage>
        <taxon>Eukaryota</taxon>
        <taxon>Sar</taxon>
        <taxon>Stramenopiles</taxon>
        <taxon>Oomycota</taxon>
        <taxon>Saprolegniomycetes</taxon>
        <taxon>Saprolegniales</taxon>
        <taxon>Verrucalvaceae</taxon>
        <taxon>Aphanomyces</taxon>
    </lineage>
</organism>
<evidence type="ECO:0000256" key="7">
    <source>
        <dbReference type="ARBA" id="ARBA00022840"/>
    </source>
</evidence>
<dbReference type="PANTHER" id="PTHR10953:SF9">
    <property type="entry name" value="UBIQUITIN-LIKE MODIFIER-ACTIVATING ENZYME 5"/>
    <property type="match status" value="1"/>
</dbReference>
<evidence type="ECO:0000259" key="9">
    <source>
        <dbReference type="Pfam" id="PF00899"/>
    </source>
</evidence>
<name>A0A485LDJ9_9STRA</name>
<reference evidence="10" key="2">
    <citation type="submission" date="2019-06" db="EMBL/GenBank/DDBJ databases">
        <title>Genomics analysis of Aphanomyces spp. identifies a new class of oomycete effector associated with host adaptation.</title>
        <authorList>
            <person name="Gaulin E."/>
        </authorList>
    </citation>
    <scope>NUCLEOTIDE SEQUENCE</scope>
    <source>
        <strain evidence="10">CBS 578.67</strain>
    </source>
</reference>
<feature type="domain" description="THIF-type NAD/FAD binding fold" evidence="9">
    <location>
        <begin position="85"/>
        <end position="316"/>
    </location>
</feature>
<reference evidence="11 12" key="1">
    <citation type="submission" date="2019-03" db="EMBL/GenBank/DDBJ databases">
        <authorList>
            <person name="Gaulin E."/>
            <person name="Dumas B."/>
        </authorList>
    </citation>
    <scope>NUCLEOTIDE SEQUENCE [LARGE SCALE GENOMIC DNA]</scope>
    <source>
        <strain evidence="11">CBS 568.67</strain>
    </source>
</reference>
<feature type="region of interest" description="Disordered" evidence="8">
    <location>
        <begin position="51"/>
        <end position="75"/>
    </location>
</feature>
<gene>
    <name evidence="11" type="primary">Aste57867_19136</name>
    <name evidence="10" type="ORF">As57867_019072</name>
    <name evidence="11" type="ORF">ASTE57867_19136</name>
</gene>
<evidence type="ECO:0000256" key="2">
    <source>
        <dbReference type="ARBA" id="ARBA00016279"/>
    </source>
</evidence>
<dbReference type="OrthoDB" id="66230at2759"/>
<dbReference type="GO" id="GO:0071569">
    <property type="term" value="P:protein ufmylation"/>
    <property type="evidence" value="ECO:0007669"/>
    <property type="project" value="TreeGrafter"/>
</dbReference>
<evidence type="ECO:0000256" key="6">
    <source>
        <dbReference type="ARBA" id="ARBA00022833"/>
    </source>
</evidence>
<evidence type="ECO:0000256" key="4">
    <source>
        <dbReference type="ARBA" id="ARBA00022741"/>
    </source>
</evidence>
<accession>A0A485LDJ9</accession>